<protein>
    <submittedName>
        <fullName evidence="2">START domain-containing protein</fullName>
    </submittedName>
</protein>
<proteinExistence type="predicted"/>
<dbReference type="PANTHER" id="PTHR19308:SF14">
    <property type="entry name" value="START DOMAIN-CONTAINING PROTEIN"/>
    <property type="match status" value="1"/>
</dbReference>
<feature type="domain" description="START" evidence="1">
    <location>
        <begin position="42"/>
        <end position="211"/>
    </location>
</feature>
<evidence type="ECO:0000313" key="2">
    <source>
        <dbReference type="EMBL" id="SDC73036.1"/>
    </source>
</evidence>
<gene>
    <name evidence="2" type="ORF">SAMN05421749_11154</name>
</gene>
<name>A0A1G6P0L3_9GAMM</name>
<dbReference type="RefSeq" id="WP_092621585.1">
    <property type="nucleotide sequence ID" value="NZ_FMYK01000011.1"/>
</dbReference>
<sequence length="221" mass="25196">MLKRFYAFWVVLCLCVGVLLSNISYAKGTEKLSINKQGIKVWTQQIKDNPMMHYRAETTLNTSIENAVGLILDTDRGKTWIPYVTDIQVIDRDDAAGEFVIYIKFDFPFPLNDRDLVVKGKMSKNNKGQMIVKNTAIKDPRVPLKNNVIRITRYEGDWVLTKLSAKQVKVSTSGFADPAGSIPTSFVNTFVEQQPYQMLQRMKQYVKTVKYSSDDLPSALR</sequence>
<keyword evidence="3" id="KW-1185">Reference proteome</keyword>
<dbReference type="InterPro" id="IPR023393">
    <property type="entry name" value="START-like_dom_sf"/>
</dbReference>
<organism evidence="2 3">
    <name type="scientific">Acinetobacter marinus</name>
    <dbReference type="NCBI Taxonomy" id="281375"/>
    <lineage>
        <taxon>Bacteria</taxon>
        <taxon>Pseudomonadati</taxon>
        <taxon>Pseudomonadota</taxon>
        <taxon>Gammaproteobacteria</taxon>
        <taxon>Moraxellales</taxon>
        <taxon>Moraxellaceae</taxon>
        <taxon>Acinetobacter</taxon>
    </lineage>
</organism>
<dbReference type="InterPro" id="IPR028347">
    <property type="entry name" value="START_dom_prot"/>
</dbReference>
<evidence type="ECO:0000313" key="3">
    <source>
        <dbReference type="Proteomes" id="UP000242317"/>
    </source>
</evidence>
<reference evidence="3" key="1">
    <citation type="submission" date="2016-09" db="EMBL/GenBank/DDBJ databases">
        <authorList>
            <person name="Varghese N."/>
            <person name="Submissions S."/>
        </authorList>
    </citation>
    <scope>NUCLEOTIDE SEQUENCE [LARGE SCALE GENOMIC DNA]</scope>
    <source>
        <strain evidence="3">ANC 3699</strain>
    </source>
</reference>
<dbReference type="PANTHER" id="PTHR19308">
    <property type="entry name" value="PHOSPHATIDYLCHOLINE TRANSFER PROTEIN"/>
    <property type="match status" value="1"/>
</dbReference>
<dbReference type="OrthoDB" id="5734556at2"/>
<dbReference type="InterPro" id="IPR051213">
    <property type="entry name" value="START_lipid_transfer"/>
</dbReference>
<dbReference type="Pfam" id="PF01852">
    <property type="entry name" value="START"/>
    <property type="match status" value="1"/>
</dbReference>
<dbReference type="EMBL" id="FMYK01000011">
    <property type="protein sequence ID" value="SDC73036.1"/>
    <property type="molecule type" value="Genomic_DNA"/>
</dbReference>
<accession>A0A1G6P0L3</accession>
<evidence type="ECO:0000259" key="1">
    <source>
        <dbReference type="PROSITE" id="PS50848"/>
    </source>
</evidence>
<dbReference type="PIRSF" id="PIRSF039033">
    <property type="entry name" value="START_dom"/>
    <property type="match status" value="1"/>
</dbReference>
<dbReference type="Gene3D" id="3.30.530.20">
    <property type="match status" value="1"/>
</dbReference>
<dbReference type="PROSITE" id="PS50848">
    <property type="entry name" value="START"/>
    <property type="match status" value="1"/>
</dbReference>
<dbReference type="InterPro" id="IPR002913">
    <property type="entry name" value="START_lipid-bd_dom"/>
</dbReference>
<dbReference type="GO" id="GO:0008289">
    <property type="term" value="F:lipid binding"/>
    <property type="evidence" value="ECO:0007669"/>
    <property type="project" value="InterPro"/>
</dbReference>
<dbReference type="AlphaFoldDB" id="A0A1G6P0L3"/>
<dbReference type="GO" id="GO:0005737">
    <property type="term" value="C:cytoplasm"/>
    <property type="evidence" value="ECO:0007669"/>
    <property type="project" value="UniProtKB-ARBA"/>
</dbReference>
<dbReference type="Proteomes" id="UP000242317">
    <property type="component" value="Unassembled WGS sequence"/>
</dbReference>
<dbReference type="SUPFAM" id="SSF55961">
    <property type="entry name" value="Bet v1-like"/>
    <property type="match status" value="1"/>
</dbReference>